<feature type="region of interest" description="Disordered" evidence="1">
    <location>
        <begin position="14"/>
        <end position="41"/>
    </location>
</feature>
<gene>
    <name evidence="3" type="ORF">METZ01_LOCUS467067</name>
</gene>
<organism evidence="3">
    <name type="scientific">marine metagenome</name>
    <dbReference type="NCBI Taxonomy" id="408172"/>
    <lineage>
        <taxon>unclassified sequences</taxon>
        <taxon>metagenomes</taxon>
        <taxon>ecological metagenomes</taxon>
    </lineage>
</organism>
<feature type="non-terminal residue" evidence="3">
    <location>
        <position position="1"/>
    </location>
</feature>
<sequence length="248" mass="25034">KLLIAEDTKLSQTQLQAGAELVGERSKEDIAKGKDDVRLEGAAPETSLQKLFRESQEAAGGVPPAGGGDPPKDEELKVEGGGPGDGIPFFAKMVESLDALQDIQANMLNIMVDDSAAAAEAAAEAARAGMMKGDGGVKDAKVEEAKAGGFFSRMGKAVMNPMKALGSGMAKIGKGIQGILTGIARGLMAFANPLVLVGVTFLSLSLPILAAGLAAAFKVFDMIAGKGAALDILTGIISALGGAIGGIL</sequence>
<proteinExistence type="predicted"/>
<feature type="transmembrane region" description="Helical" evidence="2">
    <location>
        <begin position="228"/>
        <end position="247"/>
    </location>
</feature>
<reference evidence="3" key="1">
    <citation type="submission" date="2018-05" db="EMBL/GenBank/DDBJ databases">
        <authorList>
            <person name="Lanie J.A."/>
            <person name="Ng W.-L."/>
            <person name="Kazmierczak K.M."/>
            <person name="Andrzejewski T.M."/>
            <person name="Davidsen T.M."/>
            <person name="Wayne K.J."/>
            <person name="Tettelin H."/>
            <person name="Glass J.I."/>
            <person name="Rusch D."/>
            <person name="Podicherti R."/>
            <person name="Tsui H.-C.T."/>
            <person name="Winkler M.E."/>
        </authorList>
    </citation>
    <scope>NUCLEOTIDE SEQUENCE</scope>
</reference>
<feature type="transmembrane region" description="Helical" evidence="2">
    <location>
        <begin position="194"/>
        <end position="216"/>
    </location>
</feature>
<evidence type="ECO:0000313" key="3">
    <source>
        <dbReference type="EMBL" id="SVE14213.1"/>
    </source>
</evidence>
<feature type="compositionally biased region" description="Basic and acidic residues" evidence="1">
    <location>
        <begin position="22"/>
        <end position="39"/>
    </location>
</feature>
<feature type="region of interest" description="Disordered" evidence="1">
    <location>
        <begin position="53"/>
        <end position="82"/>
    </location>
</feature>
<evidence type="ECO:0000256" key="1">
    <source>
        <dbReference type="SAM" id="MobiDB-lite"/>
    </source>
</evidence>
<dbReference type="AlphaFoldDB" id="A0A383B2Z5"/>
<keyword evidence="2" id="KW-0472">Membrane</keyword>
<dbReference type="EMBL" id="UINC01196965">
    <property type="protein sequence ID" value="SVE14213.1"/>
    <property type="molecule type" value="Genomic_DNA"/>
</dbReference>
<evidence type="ECO:0000256" key="2">
    <source>
        <dbReference type="SAM" id="Phobius"/>
    </source>
</evidence>
<feature type="non-terminal residue" evidence="3">
    <location>
        <position position="248"/>
    </location>
</feature>
<accession>A0A383B2Z5</accession>
<keyword evidence="2" id="KW-1133">Transmembrane helix</keyword>
<name>A0A383B2Z5_9ZZZZ</name>
<protein>
    <submittedName>
        <fullName evidence="3">Uncharacterized protein</fullName>
    </submittedName>
</protein>
<keyword evidence="2" id="KW-0812">Transmembrane</keyword>